<evidence type="ECO:0000256" key="1">
    <source>
        <dbReference type="SAM" id="Phobius"/>
    </source>
</evidence>
<keyword evidence="1" id="KW-1133">Transmembrane helix</keyword>
<dbReference type="EMBL" id="QPJT01000022">
    <property type="protein sequence ID" value="RCX12341.1"/>
    <property type="molecule type" value="Genomic_DNA"/>
</dbReference>
<gene>
    <name evidence="2" type="ORF">DFR58_12230</name>
</gene>
<dbReference type="RefSeq" id="WP_170138195.1">
    <property type="nucleotide sequence ID" value="NZ_QPJT01000022.1"/>
</dbReference>
<accession>A0A369ASX5</accession>
<reference evidence="2 3" key="1">
    <citation type="submission" date="2018-07" db="EMBL/GenBank/DDBJ databases">
        <title>Genomic Encyclopedia of Type Strains, Phase IV (KMG-IV): sequencing the most valuable type-strain genomes for metagenomic binning, comparative biology and taxonomic classification.</title>
        <authorList>
            <person name="Goeker M."/>
        </authorList>
    </citation>
    <scope>NUCLEOTIDE SEQUENCE [LARGE SCALE GENOMIC DNA]</scope>
    <source>
        <strain evidence="2 3">DSM 27016</strain>
    </source>
</reference>
<organism evidence="2 3">
    <name type="scientific">Anaerobacterium chartisolvens</name>
    <dbReference type="NCBI Taxonomy" id="1297424"/>
    <lineage>
        <taxon>Bacteria</taxon>
        <taxon>Bacillati</taxon>
        <taxon>Bacillota</taxon>
        <taxon>Clostridia</taxon>
        <taxon>Eubacteriales</taxon>
        <taxon>Oscillospiraceae</taxon>
        <taxon>Anaerobacterium</taxon>
    </lineage>
</organism>
<keyword evidence="3" id="KW-1185">Reference proteome</keyword>
<name>A0A369ASX5_9FIRM</name>
<dbReference type="AlphaFoldDB" id="A0A369ASX5"/>
<evidence type="ECO:0000313" key="2">
    <source>
        <dbReference type="EMBL" id="RCX12341.1"/>
    </source>
</evidence>
<dbReference type="Proteomes" id="UP000253034">
    <property type="component" value="Unassembled WGS sequence"/>
</dbReference>
<proteinExistence type="predicted"/>
<keyword evidence="1" id="KW-0812">Transmembrane</keyword>
<keyword evidence="1" id="KW-0472">Membrane</keyword>
<feature type="transmembrane region" description="Helical" evidence="1">
    <location>
        <begin position="12"/>
        <end position="30"/>
    </location>
</feature>
<comment type="caution">
    <text evidence="2">The sequence shown here is derived from an EMBL/GenBank/DDBJ whole genome shotgun (WGS) entry which is preliminary data.</text>
</comment>
<evidence type="ECO:0000313" key="3">
    <source>
        <dbReference type="Proteomes" id="UP000253034"/>
    </source>
</evidence>
<protein>
    <submittedName>
        <fullName evidence="2">Uncharacterized protein</fullName>
    </submittedName>
</protein>
<sequence>MNGVIKFLNEYPVFYVIIIIFSIALIYSAGKGIGSIIAELVYYVRH</sequence>